<reference evidence="1 2" key="1">
    <citation type="journal article" date="2020" name="Cell">
        <title>Large-Scale Comparative Analyses of Tick Genomes Elucidate Their Genetic Diversity and Vector Capacities.</title>
        <authorList>
            <consortium name="Tick Genome and Microbiome Consortium (TIGMIC)"/>
            <person name="Jia N."/>
            <person name="Wang J."/>
            <person name="Shi W."/>
            <person name="Du L."/>
            <person name="Sun Y."/>
            <person name="Zhan W."/>
            <person name="Jiang J.F."/>
            <person name="Wang Q."/>
            <person name="Zhang B."/>
            <person name="Ji P."/>
            <person name="Bell-Sakyi L."/>
            <person name="Cui X.M."/>
            <person name="Yuan T.T."/>
            <person name="Jiang B.G."/>
            <person name="Yang W.F."/>
            <person name="Lam T.T."/>
            <person name="Chang Q.C."/>
            <person name="Ding S.J."/>
            <person name="Wang X.J."/>
            <person name="Zhu J.G."/>
            <person name="Ruan X.D."/>
            <person name="Zhao L."/>
            <person name="Wei J.T."/>
            <person name="Ye R.Z."/>
            <person name="Que T.C."/>
            <person name="Du C.H."/>
            <person name="Zhou Y.H."/>
            <person name="Cheng J.X."/>
            <person name="Dai P.F."/>
            <person name="Guo W.B."/>
            <person name="Han X.H."/>
            <person name="Huang E.J."/>
            <person name="Li L.F."/>
            <person name="Wei W."/>
            <person name="Gao Y.C."/>
            <person name="Liu J.Z."/>
            <person name="Shao H.Z."/>
            <person name="Wang X."/>
            <person name="Wang C.C."/>
            <person name="Yang T.C."/>
            <person name="Huo Q.B."/>
            <person name="Li W."/>
            <person name="Chen H.Y."/>
            <person name="Chen S.E."/>
            <person name="Zhou L.G."/>
            <person name="Ni X.B."/>
            <person name="Tian J.H."/>
            <person name="Sheng Y."/>
            <person name="Liu T."/>
            <person name="Pan Y.S."/>
            <person name="Xia L.Y."/>
            <person name="Li J."/>
            <person name="Zhao F."/>
            <person name="Cao W.C."/>
        </authorList>
    </citation>
    <scope>NUCLEOTIDE SEQUENCE [LARGE SCALE GENOMIC DNA]</scope>
    <source>
        <strain evidence="1">Iper-2018</strain>
    </source>
</reference>
<dbReference type="Proteomes" id="UP000805193">
    <property type="component" value="Unassembled WGS sequence"/>
</dbReference>
<dbReference type="EMBL" id="JABSTQ010011328">
    <property type="protein sequence ID" value="KAG0412733.1"/>
    <property type="molecule type" value="Genomic_DNA"/>
</dbReference>
<evidence type="ECO:0000313" key="1">
    <source>
        <dbReference type="EMBL" id="KAG0412733.1"/>
    </source>
</evidence>
<organism evidence="1 2">
    <name type="scientific">Ixodes persulcatus</name>
    <name type="common">Taiga tick</name>
    <dbReference type="NCBI Taxonomy" id="34615"/>
    <lineage>
        <taxon>Eukaryota</taxon>
        <taxon>Metazoa</taxon>
        <taxon>Ecdysozoa</taxon>
        <taxon>Arthropoda</taxon>
        <taxon>Chelicerata</taxon>
        <taxon>Arachnida</taxon>
        <taxon>Acari</taxon>
        <taxon>Parasitiformes</taxon>
        <taxon>Ixodida</taxon>
        <taxon>Ixodoidea</taxon>
        <taxon>Ixodidae</taxon>
        <taxon>Ixodinae</taxon>
        <taxon>Ixodes</taxon>
    </lineage>
</organism>
<proteinExistence type="predicted"/>
<keyword evidence="2" id="KW-1185">Reference proteome</keyword>
<name>A0AC60NZX8_IXOPE</name>
<evidence type="ECO:0000313" key="2">
    <source>
        <dbReference type="Proteomes" id="UP000805193"/>
    </source>
</evidence>
<protein>
    <submittedName>
        <fullName evidence="1">Uncharacterized protein</fullName>
    </submittedName>
</protein>
<gene>
    <name evidence="1" type="ORF">HPB47_010124</name>
</gene>
<comment type="caution">
    <text evidence="1">The sequence shown here is derived from an EMBL/GenBank/DDBJ whole genome shotgun (WGS) entry which is preliminary data.</text>
</comment>
<accession>A0AC60NZX8</accession>
<sequence>MRMVGRPFEMPDFQHALIALQRALAASLRFTRCRRNVEGRKLALEIPFDLHVYPKDGFASGELFVDDGISQGTIEANQYDLYSFVQAQDLLRISVSHVGSSGRQNSTIKNVVFFDTPEPPTRVSLNRNFLRAENIKHDAVKKILTVVIDLQLRTLNSLGTEAIVQVEKRTT</sequence>